<comment type="subcellular location">
    <subcellularLocation>
        <location evidence="7">Cell inner membrane</location>
        <topology evidence="7">Multi-pass membrane protein</topology>
    </subcellularLocation>
    <subcellularLocation>
        <location evidence="1">Cell membrane</location>
        <topology evidence="1">Multi-pass membrane protein</topology>
    </subcellularLocation>
</comment>
<keyword evidence="6 7" id="KW-0472">Membrane</keyword>
<evidence type="ECO:0000313" key="10">
    <source>
        <dbReference type="Proteomes" id="UP000284547"/>
    </source>
</evidence>
<feature type="domain" description="MgtC/SapB/SrpB/YhiD N-terminal" evidence="8">
    <location>
        <begin position="19"/>
        <end position="150"/>
    </location>
</feature>
<dbReference type="RefSeq" id="WP_118149461.1">
    <property type="nucleotide sequence ID" value="NZ_QWEY01000001.1"/>
</dbReference>
<sequence length="234" mass="24803">MTFDSLYATLFTAPLMLPLLGSLLTGVLIGAEREAQGKPAGLRTHTLVCFGSALMMLIAARQISWDTSMIPGTQIVSDMSRMPHAILTGIGFLCAGVIFREGLSVQGLTTAASLWVTASLGIVYGAGMLELATISTLIVLAVLVALRVMQYVLPAHSSLRISVVAQSGYRCADLAAQLSARKLRPGSIAMTQSTRSVTLTTTVTQPKRGLDLDALCAELQENPLVKKVSLDPED</sequence>
<name>A0A411Z6R4_9RHOB</name>
<reference evidence="9 10" key="1">
    <citation type="submission" date="2018-08" db="EMBL/GenBank/DDBJ databases">
        <title>Flavobacterium tibetense sp. nov., isolated from a wetland YonghuCo on Tibetan Plateau.</title>
        <authorList>
            <person name="Phurbu D."/>
            <person name="Lu H."/>
            <person name="Xing P."/>
        </authorList>
    </citation>
    <scope>NUCLEOTIDE SEQUENCE [LARGE SCALE GENOMIC DNA]</scope>
    <source>
        <strain evidence="9 10">DJC</strain>
    </source>
</reference>
<evidence type="ECO:0000256" key="2">
    <source>
        <dbReference type="ARBA" id="ARBA00009298"/>
    </source>
</evidence>
<gene>
    <name evidence="9" type="ORF">D1012_00910</name>
</gene>
<dbReference type="GO" id="GO:0005886">
    <property type="term" value="C:plasma membrane"/>
    <property type="evidence" value="ECO:0007669"/>
    <property type="project" value="UniProtKB-SubCell"/>
</dbReference>
<dbReference type="AlphaFoldDB" id="A0A411Z6R4"/>
<protein>
    <recommendedName>
        <fullName evidence="7">Protein MgtC</fullName>
    </recommendedName>
</protein>
<keyword evidence="4 7" id="KW-0812">Transmembrane</keyword>
<keyword evidence="5 7" id="KW-1133">Transmembrane helix</keyword>
<evidence type="ECO:0000256" key="7">
    <source>
        <dbReference type="RuleBase" id="RU365041"/>
    </source>
</evidence>
<dbReference type="PANTHER" id="PTHR33778">
    <property type="entry name" value="PROTEIN MGTC"/>
    <property type="match status" value="1"/>
</dbReference>
<comment type="caution">
    <text evidence="9">The sequence shown here is derived from an EMBL/GenBank/DDBJ whole genome shotgun (WGS) entry which is preliminary data.</text>
</comment>
<feature type="transmembrane region" description="Helical" evidence="7">
    <location>
        <begin position="42"/>
        <end position="63"/>
    </location>
</feature>
<dbReference type="Pfam" id="PF02308">
    <property type="entry name" value="MgtC"/>
    <property type="match status" value="1"/>
</dbReference>
<keyword evidence="10" id="KW-1185">Reference proteome</keyword>
<feature type="transmembrane region" description="Helical" evidence="7">
    <location>
        <begin position="6"/>
        <end position="30"/>
    </location>
</feature>
<dbReference type="EMBL" id="QWEY01000001">
    <property type="protein sequence ID" value="RGP38717.1"/>
    <property type="molecule type" value="Genomic_DNA"/>
</dbReference>
<proteinExistence type="inferred from homology"/>
<keyword evidence="3" id="KW-1003">Cell membrane</keyword>
<evidence type="ECO:0000256" key="3">
    <source>
        <dbReference type="ARBA" id="ARBA00022475"/>
    </source>
</evidence>
<dbReference type="InterPro" id="IPR049177">
    <property type="entry name" value="MgtC_SapB_SrpB_YhiD_N"/>
</dbReference>
<dbReference type="OrthoDB" id="9811198at2"/>
<feature type="transmembrane region" description="Helical" evidence="7">
    <location>
        <begin position="132"/>
        <end position="153"/>
    </location>
</feature>
<evidence type="ECO:0000256" key="1">
    <source>
        <dbReference type="ARBA" id="ARBA00004651"/>
    </source>
</evidence>
<comment type="similarity">
    <text evidence="2 7">Belongs to the MgtC/SapB family.</text>
</comment>
<evidence type="ECO:0000313" key="9">
    <source>
        <dbReference type="EMBL" id="RGP38717.1"/>
    </source>
</evidence>
<feature type="transmembrane region" description="Helical" evidence="7">
    <location>
        <begin position="83"/>
        <end position="100"/>
    </location>
</feature>
<evidence type="ECO:0000256" key="4">
    <source>
        <dbReference type="ARBA" id="ARBA00022692"/>
    </source>
</evidence>
<evidence type="ECO:0000256" key="6">
    <source>
        <dbReference type="ARBA" id="ARBA00023136"/>
    </source>
</evidence>
<accession>A0A411Z6R4</accession>
<organism evidence="9 10">
    <name type="scientific">Pseudotabrizicola alkalilacus</name>
    <dbReference type="NCBI Taxonomy" id="2305252"/>
    <lineage>
        <taxon>Bacteria</taxon>
        <taxon>Pseudomonadati</taxon>
        <taxon>Pseudomonadota</taxon>
        <taxon>Alphaproteobacteria</taxon>
        <taxon>Rhodobacterales</taxon>
        <taxon>Paracoccaceae</taxon>
        <taxon>Pseudotabrizicola</taxon>
    </lineage>
</organism>
<keyword evidence="7" id="KW-0997">Cell inner membrane</keyword>
<dbReference type="PRINTS" id="PR01837">
    <property type="entry name" value="MGTCSAPBPROT"/>
</dbReference>
<dbReference type="PANTHER" id="PTHR33778:SF1">
    <property type="entry name" value="MAGNESIUM TRANSPORTER YHID-RELATED"/>
    <property type="match status" value="1"/>
</dbReference>
<dbReference type="Proteomes" id="UP000284547">
    <property type="component" value="Unassembled WGS sequence"/>
</dbReference>
<evidence type="ECO:0000256" key="5">
    <source>
        <dbReference type="ARBA" id="ARBA00022989"/>
    </source>
</evidence>
<dbReference type="InterPro" id="IPR003416">
    <property type="entry name" value="MgtC/SapB/SrpB/YhiD_fam"/>
</dbReference>
<evidence type="ECO:0000259" key="8">
    <source>
        <dbReference type="Pfam" id="PF02308"/>
    </source>
</evidence>